<dbReference type="InterPro" id="IPR050515">
    <property type="entry name" value="Beta-lactam/transpept"/>
</dbReference>
<keyword evidence="6" id="KW-0573">Peptidoglycan synthesis</keyword>
<dbReference type="SUPFAM" id="SSF56601">
    <property type="entry name" value="beta-lactamase/transpeptidase-like"/>
    <property type="match status" value="1"/>
</dbReference>
<evidence type="ECO:0000256" key="2">
    <source>
        <dbReference type="ARBA" id="ARBA00004236"/>
    </source>
</evidence>
<dbReference type="Pfam" id="PF00905">
    <property type="entry name" value="Transpeptidase"/>
    <property type="match status" value="1"/>
</dbReference>
<feature type="domain" description="Penicillin-binding protein transpeptidase" evidence="11">
    <location>
        <begin position="244"/>
        <end position="563"/>
    </location>
</feature>
<evidence type="ECO:0000256" key="8">
    <source>
        <dbReference type="ARBA" id="ARBA00023136"/>
    </source>
</evidence>
<sequence length="581" mass="64973">MITRIFKKSASWRKNRKTNSFVEPDEIFLDSKNLQNFNRQQFEGRIEKPITKKTIFALGIFFLFFVLVFFARLGYLQIMEGETNYKRSESNTLEKVLIFADRGIIYDRNKVELAWNKKNEDPAILSGEEVKKIETGFGIREYKSPGFGHLLGYVSYPAKDKMGNYWQNEFEGLDGLEKEYQGKIKGENGSKITETDAGGVIHSENIVNAPKRGMDLVTTVDSRIQTKLFSAIKNLSENFSFSGGAGVIMDVRNGEIIASTSFPEYNSEILSLGKDTKIIEGYLADKRKVFLDRTISGLYTPGSIVKPFLALGALAENIIDPYKKILSTGSISIPNPYFPDQKSVFKDWRANGWTDMREALAVSSDVYFYSIGGGFEDQKGLGIVRLEKYARIFGIGSPTGVDLPDEKGGVIPSPEWKIKNFAGDPWRIGDTYHTAIGQYGFQVTPMEMARAVGAIANSGTLVSPHFILRDKVMETKIIPINLEKAYFQIIHEGMWQAVTYGTATTLNVPYVEVAAKTGTAQIGAAKNRVNSWIIGFFPYQNPKYAFAIMMESGPTSSSVSASTVMRGLLDWMSVNTPEYFE</sequence>
<dbReference type="AlphaFoldDB" id="A0A1F6W2E0"/>
<evidence type="ECO:0000259" key="12">
    <source>
        <dbReference type="Pfam" id="PF03717"/>
    </source>
</evidence>
<dbReference type="PANTHER" id="PTHR30627:SF2">
    <property type="entry name" value="PEPTIDOGLYCAN D,D-TRANSPEPTIDASE MRDA"/>
    <property type="match status" value="1"/>
</dbReference>
<organism evidence="13 14">
    <name type="scientific">Candidatus Nomurabacteria bacterium RIFCSPHIGHO2_02_FULL_42_19</name>
    <dbReference type="NCBI Taxonomy" id="1801756"/>
    <lineage>
        <taxon>Bacteria</taxon>
        <taxon>Candidatus Nomuraibacteriota</taxon>
    </lineage>
</organism>
<accession>A0A1F6W2E0</accession>
<dbReference type="Pfam" id="PF03717">
    <property type="entry name" value="PBP_dimer"/>
    <property type="match status" value="1"/>
</dbReference>
<keyword evidence="5" id="KW-0133">Cell shape</keyword>
<dbReference type="InterPro" id="IPR001460">
    <property type="entry name" value="PCN-bd_Tpept"/>
</dbReference>
<name>A0A1F6W2E0_9BACT</name>
<dbReference type="InterPro" id="IPR036138">
    <property type="entry name" value="PBP_dimer_sf"/>
</dbReference>
<dbReference type="Gene3D" id="3.40.710.10">
    <property type="entry name" value="DD-peptidase/beta-lactamase superfamily"/>
    <property type="match status" value="1"/>
</dbReference>
<evidence type="ECO:0000256" key="3">
    <source>
        <dbReference type="ARBA" id="ARBA00022475"/>
    </source>
</evidence>
<dbReference type="InterPro" id="IPR012338">
    <property type="entry name" value="Beta-lactam/transpept-like"/>
</dbReference>
<evidence type="ECO:0008006" key="15">
    <source>
        <dbReference type="Google" id="ProtNLM"/>
    </source>
</evidence>
<evidence type="ECO:0000256" key="6">
    <source>
        <dbReference type="ARBA" id="ARBA00022984"/>
    </source>
</evidence>
<dbReference type="GO" id="GO:0071555">
    <property type="term" value="P:cell wall organization"/>
    <property type="evidence" value="ECO:0007669"/>
    <property type="project" value="TreeGrafter"/>
</dbReference>
<evidence type="ECO:0000256" key="10">
    <source>
        <dbReference type="SAM" id="Phobius"/>
    </source>
</evidence>
<keyword evidence="7 10" id="KW-1133">Transmembrane helix</keyword>
<keyword evidence="8 10" id="KW-0472">Membrane</keyword>
<evidence type="ECO:0000256" key="5">
    <source>
        <dbReference type="ARBA" id="ARBA00022960"/>
    </source>
</evidence>
<protein>
    <recommendedName>
        <fullName evidence="15">Penicillin-binding protein 2</fullName>
    </recommendedName>
</protein>
<feature type="transmembrane region" description="Helical" evidence="10">
    <location>
        <begin position="55"/>
        <end position="75"/>
    </location>
</feature>
<dbReference type="EMBL" id="MFUG01000012">
    <property type="protein sequence ID" value="OGI76049.1"/>
    <property type="molecule type" value="Genomic_DNA"/>
</dbReference>
<dbReference type="GO" id="GO:0008800">
    <property type="term" value="F:beta-lactamase activity"/>
    <property type="evidence" value="ECO:0007669"/>
    <property type="project" value="UniProtKB-EC"/>
</dbReference>
<evidence type="ECO:0000259" key="11">
    <source>
        <dbReference type="Pfam" id="PF00905"/>
    </source>
</evidence>
<feature type="domain" description="Penicillin-binding protein dimerisation" evidence="12">
    <location>
        <begin position="140"/>
        <end position="203"/>
    </location>
</feature>
<dbReference type="Proteomes" id="UP000179275">
    <property type="component" value="Unassembled WGS sequence"/>
</dbReference>
<dbReference type="Gene3D" id="3.90.1310.10">
    <property type="entry name" value="Penicillin-binding protein 2a (Domain 2)"/>
    <property type="match status" value="1"/>
</dbReference>
<reference evidence="13 14" key="1">
    <citation type="journal article" date="2016" name="Nat. Commun.">
        <title>Thousands of microbial genomes shed light on interconnected biogeochemical processes in an aquifer system.</title>
        <authorList>
            <person name="Anantharaman K."/>
            <person name="Brown C.T."/>
            <person name="Hug L.A."/>
            <person name="Sharon I."/>
            <person name="Castelle C.J."/>
            <person name="Probst A.J."/>
            <person name="Thomas B.C."/>
            <person name="Singh A."/>
            <person name="Wilkins M.J."/>
            <person name="Karaoz U."/>
            <person name="Brodie E.L."/>
            <person name="Williams K.H."/>
            <person name="Hubbard S.S."/>
            <person name="Banfield J.F."/>
        </authorList>
    </citation>
    <scope>NUCLEOTIDE SEQUENCE [LARGE SCALE GENOMIC DNA]</scope>
</reference>
<proteinExistence type="predicted"/>
<comment type="caution">
    <text evidence="13">The sequence shown here is derived from an EMBL/GenBank/DDBJ whole genome shotgun (WGS) entry which is preliminary data.</text>
</comment>
<dbReference type="InterPro" id="IPR005311">
    <property type="entry name" value="PBP_dimer"/>
</dbReference>
<evidence type="ECO:0000313" key="13">
    <source>
        <dbReference type="EMBL" id="OGI76049.1"/>
    </source>
</evidence>
<dbReference type="GO" id="GO:0005886">
    <property type="term" value="C:plasma membrane"/>
    <property type="evidence" value="ECO:0007669"/>
    <property type="project" value="TreeGrafter"/>
</dbReference>
<dbReference type="STRING" id="1801756.A3C67_00490"/>
<dbReference type="PANTHER" id="PTHR30627">
    <property type="entry name" value="PEPTIDOGLYCAN D,D-TRANSPEPTIDASE"/>
    <property type="match status" value="1"/>
</dbReference>
<evidence type="ECO:0000313" key="14">
    <source>
        <dbReference type="Proteomes" id="UP000179275"/>
    </source>
</evidence>
<comment type="subcellular location">
    <subcellularLocation>
        <location evidence="2">Cell membrane</location>
    </subcellularLocation>
    <subcellularLocation>
        <location evidence="1">Membrane</location>
        <topology evidence="1">Single-pass membrane protein</topology>
    </subcellularLocation>
</comment>
<gene>
    <name evidence="13" type="ORF">A3C67_00490</name>
</gene>
<evidence type="ECO:0000256" key="4">
    <source>
        <dbReference type="ARBA" id="ARBA00022692"/>
    </source>
</evidence>
<dbReference type="SUPFAM" id="SSF56519">
    <property type="entry name" value="Penicillin binding protein dimerisation domain"/>
    <property type="match status" value="1"/>
</dbReference>
<keyword evidence="3" id="KW-1003">Cell membrane</keyword>
<keyword evidence="9" id="KW-0961">Cell wall biogenesis/degradation</keyword>
<evidence type="ECO:0000256" key="7">
    <source>
        <dbReference type="ARBA" id="ARBA00022989"/>
    </source>
</evidence>
<dbReference type="GO" id="GO:0046677">
    <property type="term" value="P:response to antibiotic"/>
    <property type="evidence" value="ECO:0007669"/>
    <property type="project" value="UniProtKB-KW"/>
</dbReference>
<evidence type="ECO:0000256" key="1">
    <source>
        <dbReference type="ARBA" id="ARBA00004167"/>
    </source>
</evidence>
<dbReference type="GO" id="GO:0008658">
    <property type="term" value="F:penicillin binding"/>
    <property type="evidence" value="ECO:0007669"/>
    <property type="project" value="InterPro"/>
</dbReference>
<evidence type="ECO:0000256" key="9">
    <source>
        <dbReference type="ARBA" id="ARBA00023316"/>
    </source>
</evidence>
<keyword evidence="4 10" id="KW-0812">Transmembrane</keyword>